<dbReference type="Proteomes" id="UP001244011">
    <property type="component" value="Unassembled WGS sequence"/>
</dbReference>
<name>A0AAJ0CCF0_9PEZI</name>
<dbReference type="AlphaFoldDB" id="A0AAJ0CCF0"/>
<sequence length="239" mass="26258">MLDRTTPEVRAPSRPDTGLIRIEYARVAGRGRGKSRTGSKEESLAAAITKWLGITRKIESKEENSALVCSIRNIQVWIDLKQARGACFLMLKTGDYKGPGSAWCGRTTNAAAGLGWAGCAHPGMACCSYHREKMAAEAEKGLNRQVKSPKIQSAEARGQESNCGTPDGHGRFEMGHRQNRSPQRHGSNPGVTLRRSRPVSGRWECNRDLRTRSYRVLITGLSGGSWEENHADLQLIGSR</sequence>
<feature type="region of interest" description="Disordered" evidence="1">
    <location>
        <begin position="140"/>
        <end position="199"/>
    </location>
</feature>
<protein>
    <submittedName>
        <fullName evidence="2">Uncharacterized protein</fullName>
    </submittedName>
</protein>
<evidence type="ECO:0000256" key="1">
    <source>
        <dbReference type="SAM" id="MobiDB-lite"/>
    </source>
</evidence>
<comment type="caution">
    <text evidence="2">The sequence shown here is derived from an EMBL/GenBank/DDBJ whole genome shotgun (WGS) entry which is preliminary data.</text>
</comment>
<organism evidence="2 3">
    <name type="scientific">Phialemonium atrogriseum</name>
    <dbReference type="NCBI Taxonomy" id="1093897"/>
    <lineage>
        <taxon>Eukaryota</taxon>
        <taxon>Fungi</taxon>
        <taxon>Dikarya</taxon>
        <taxon>Ascomycota</taxon>
        <taxon>Pezizomycotina</taxon>
        <taxon>Sordariomycetes</taxon>
        <taxon>Sordariomycetidae</taxon>
        <taxon>Cephalothecales</taxon>
        <taxon>Cephalothecaceae</taxon>
        <taxon>Phialemonium</taxon>
    </lineage>
</organism>
<dbReference type="GeneID" id="85305452"/>
<keyword evidence="3" id="KW-1185">Reference proteome</keyword>
<dbReference type="RefSeq" id="XP_060287939.1">
    <property type="nucleotide sequence ID" value="XM_060422265.1"/>
</dbReference>
<reference evidence="2" key="1">
    <citation type="submission" date="2023-06" db="EMBL/GenBank/DDBJ databases">
        <title>Genome-scale phylogeny and comparative genomics of the fungal order Sordariales.</title>
        <authorList>
            <consortium name="Lawrence Berkeley National Laboratory"/>
            <person name="Hensen N."/>
            <person name="Bonometti L."/>
            <person name="Westerberg I."/>
            <person name="Brannstrom I.O."/>
            <person name="Guillou S."/>
            <person name="Cros-Aarteil S."/>
            <person name="Calhoun S."/>
            <person name="Haridas S."/>
            <person name="Kuo A."/>
            <person name="Mondo S."/>
            <person name="Pangilinan J."/>
            <person name="Riley R."/>
            <person name="Labutti K."/>
            <person name="Andreopoulos B."/>
            <person name="Lipzen A."/>
            <person name="Chen C."/>
            <person name="Yanf M."/>
            <person name="Daum C."/>
            <person name="Ng V."/>
            <person name="Clum A."/>
            <person name="Steindorff A."/>
            <person name="Ohm R."/>
            <person name="Martin F."/>
            <person name="Silar P."/>
            <person name="Natvig D."/>
            <person name="Lalanne C."/>
            <person name="Gautier V."/>
            <person name="Ament-Velasquez S.L."/>
            <person name="Kruys A."/>
            <person name="Hutchinson M.I."/>
            <person name="Powell A.J."/>
            <person name="Barry K."/>
            <person name="Miller A.N."/>
            <person name="Grigoriev I.V."/>
            <person name="Debuchy R."/>
            <person name="Gladieux P."/>
            <person name="Thoren M.H."/>
            <person name="Johannesson H."/>
        </authorList>
    </citation>
    <scope>NUCLEOTIDE SEQUENCE</scope>
    <source>
        <strain evidence="2">8032-3</strain>
    </source>
</reference>
<gene>
    <name evidence="2" type="ORF">QBC33DRAFT_164555</name>
</gene>
<evidence type="ECO:0000313" key="2">
    <source>
        <dbReference type="EMBL" id="KAK1771726.1"/>
    </source>
</evidence>
<evidence type="ECO:0000313" key="3">
    <source>
        <dbReference type="Proteomes" id="UP001244011"/>
    </source>
</evidence>
<accession>A0AAJ0CCF0</accession>
<proteinExistence type="predicted"/>
<dbReference type="EMBL" id="MU838998">
    <property type="protein sequence ID" value="KAK1771726.1"/>
    <property type="molecule type" value="Genomic_DNA"/>
</dbReference>